<keyword evidence="11" id="KW-0325">Glycoprotein</keyword>
<evidence type="ECO:0000256" key="5">
    <source>
        <dbReference type="ARBA" id="ARBA00022692"/>
    </source>
</evidence>
<dbReference type="RefSeq" id="XP_009025604.1">
    <property type="nucleotide sequence ID" value="XM_009027356.1"/>
</dbReference>
<dbReference type="CTD" id="20211196"/>
<dbReference type="InterPro" id="IPR005018">
    <property type="entry name" value="DOMON_domain"/>
</dbReference>
<dbReference type="InterPro" id="IPR042307">
    <property type="entry name" value="Reeler_sf"/>
</dbReference>
<reference evidence="14 16" key="2">
    <citation type="journal article" date="2013" name="Nature">
        <title>Insights into bilaterian evolution from three spiralian genomes.</title>
        <authorList>
            <person name="Simakov O."/>
            <person name="Marletaz F."/>
            <person name="Cho S.J."/>
            <person name="Edsinger-Gonzales E."/>
            <person name="Havlak P."/>
            <person name="Hellsten U."/>
            <person name="Kuo D.H."/>
            <person name="Larsson T."/>
            <person name="Lv J."/>
            <person name="Arendt D."/>
            <person name="Savage R."/>
            <person name="Osoegawa K."/>
            <person name="de Jong P."/>
            <person name="Grimwood J."/>
            <person name="Chapman J.A."/>
            <person name="Shapiro H."/>
            <person name="Aerts A."/>
            <person name="Otillar R.P."/>
            <person name="Terry A.Y."/>
            <person name="Boore J.L."/>
            <person name="Grigoriev I.V."/>
            <person name="Lindberg D.R."/>
            <person name="Seaver E.C."/>
            <person name="Weisblat D.A."/>
            <person name="Putnam N.H."/>
            <person name="Rokhsar D.S."/>
        </authorList>
    </citation>
    <scope>NUCLEOTIDE SEQUENCE</scope>
</reference>
<evidence type="ECO:0000256" key="12">
    <source>
        <dbReference type="SAM" id="Phobius"/>
    </source>
</evidence>
<dbReference type="PANTHER" id="PTHR23130">
    <property type="entry name" value="CYTOCHROME B561 AND DOMON DOMAIN-CONTAINING PROTEIN"/>
    <property type="match status" value="1"/>
</dbReference>
<dbReference type="Gene3D" id="1.20.120.1770">
    <property type="match status" value="1"/>
</dbReference>
<evidence type="ECO:0000256" key="6">
    <source>
        <dbReference type="ARBA" id="ARBA00022729"/>
    </source>
</evidence>
<comment type="cofactor">
    <cofactor evidence="1">
        <name>heme b</name>
        <dbReference type="ChEBI" id="CHEBI:60344"/>
    </cofactor>
</comment>
<proteinExistence type="inferred from homology"/>
<evidence type="ECO:0000256" key="9">
    <source>
        <dbReference type="ARBA" id="ARBA00023004"/>
    </source>
</evidence>
<comment type="subcellular location">
    <subcellularLocation>
        <location evidence="2">Membrane</location>
        <topology evidence="2">Multi-pass membrane protein</topology>
    </subcellularLocation>
</comment>
<feature type="domain" description="Cytochrome b561" evidence="13">
    <location>
        <begin position="293"/>
        <end position="512"/>
    </location>
</feature>
<evidence type="ECO:0000313" key="14">
    <source>
        <dbReference type="EMBL" id="ESN96442.1"/>
    </source>
</evidence>
<keyword evidence="7" id="KW-0249">Electron transport</keyword>
<evidence type="ECO:0000256" key="10">
    <source>
        <dbReference type="ARBA" id="ARBA00023136"/>
    </source>
</evidence>
<feature type="transmembrane region" description="Helical" evidence="12">
    <location>
        <begin position="484"/>
        <end position="504"/>
    </location>
</feature>
<evidence type="ECO:0000313" key="16">
    <source>
        <dbReference type="Proteomes" id="UP000015101"/>
    </source>
</evidence>
<evidence type="ECO:0000259" key="13">
    <source>
        <dbReference type="PROSITE" id="PS50939"/>
    </source>
</evidence>
<dbReference type="AlphaFoldDB" id="T1FQU9"/>
<dbReference type="InterPro" id="IPR002861">
    <property type="entry name" value="Reeler_dom"/>
</dbReference>
<dbReference type="InParanoid" id="T1FQU9"/>
<dbReference type="GeneID" id="20211196"/>
<evidence type="ECO:0000313" key="15">
    <source>
        <dbReference type="EnsemblMetazoa" id="HelroP189242"/>
    </source>
</evidence>
<evidence type="ECO:0000256" key="8">
    <source>
        <dbReference type="ARBA" id="ARBA00022989"/>
    </source>
</evidence>
<evidence type="ECO:0000256" key="2">
    <source>
        <dbReference type="ARBA" id="ARBA00004141"/>
    </source>
</evidence>
<protein>
    <recommendedName>
        <fullName evidence="13">Cytochrome b561 domain-containing protein</fullName>
    </recommendedName>
</protein>
<feature type="transmembrane region" description="Helical" evidence="12">
    <location>
        <begin position="421"/>
        <end position="441"/>
    </location>
</feature>
<keyword evidence="4" id="KW-0813">Transport</keyword>
<feature type="transmembrane region" description="Helical" evidence="12">
    <location>
        <begin position="394"/>
        <end position="415"/>
    </location>
</feature>
<dbReference type="Gene3D" id="2.60.40.4060">
    <property type="entry name" value="Reeler domain"/>
    <property type="match status" value="1"/>
</dbReference>
<dbReference type="PROSITE" id="PS50939">
    <property type="entry name" value="CYTOCHROME_B561"/>
    <property type="match status" value="1"/>
</dbReference>
<dbReference type="CDD" id="cd08760">
    <property type="entry name" value="Cyt_b561_FRRS1_like"/>
    <property type="match status" value="1"/>
</dbReference>
<organism evidence="15 16">
    <name type="scientific">Helobdella robusta</name>
    <name type="common">Californian leech</name>
    <dbReference type="NCBI Taxonomy" id="6412"/>
    <lineage>
        <taxon>Eukaryota</taxon>
        <taxon>Metazoa</taxon>
        <taxon>Spiralia</taxon>
        <taxon>Lophotrochozoa</taxon>
        <taxon>Annelida</taxon>
        <taxon>Clitellata</taxon>
        <taxon>Hirudinea</taxon>
        <taxon>Rhynchobdellida</taxon>
        <taxon>Glossiphoniidae</taxon>
        <taxon>Helobdella</taxon>
    </lineage>
</organism>
<evidence type="ECO:0000256" key="4">
    <source>
        <dbReference type="ARBA" id="ARBA00022448"/>
    </source>
</evidence>
<keyword evidence="8 12" id="KW-1133">Transmembrane helix</keyword>
<dbReference type="GO" id="GO:0016020">
    <property type="term" value="C:membrane"/>
    <property type="evidence" value="ECO:0007669"/>
    <property type="project" value="UniProtKB-SubCell"/>
</dbReference>
<dbReference type="HOGENOM" id="CLU_473514_0_0_1"/>
<evidence type="ECO:0000256" key="7">
    <source>
        <dbReference type="ARBA" id="ARBA00022982"/>
    </source>
</evidence>
<keyword evidence="5 12" id="KW-0812">Transmembrane</keyword>
<gene>
    <name evidence="15" type="primary">20211196</name>
    <name evidence="14" type="ORF">HELRODRAFT_189242</name>
</gene>
<keyword evidence="16" id="KW-1185">Reference proteome</keyword>
<reference evidence="16" key="1">
    <citation type="submission" date="2012-12" db="EMBL/GenBank/DDBJ databases">
        <authorList>
            <person name="Hellsten U."/>
            <person name="Grimwood J."/>
            <person name="Chapman J.A."/>
            <person name="Shapiro H."/>
            <person name="Aerts A."/>
            <person name="Otillar R.P."/>
            <person name="Terry A.Y."/>
            <person name="Boore J.L."/>
            <person name="Simakov O."/>
            <person name="Marletaz F."/>
            <person name="Cho S.-J."/>
            <person name="Edsinger-Gonzales E."/>
            <person name="Havlak P."/>
            <person name="Kuo D.-H."/>
            <person name="Larsson T."/>
            <person name="Lv J."/>
            <person name="Arendt D."/>
            <person name="Savage R."/>
            <person name="Osoegawa K."/>
            <person name="de Jong P."/>
            <person name="Lindberg D.R."/>
            <person name="Seaver E.C."/>
            <person name="Weisblat D.A."/>
            <person name="Putnam N.H."/>
            <person name="Grigoriev I.V."/>
            <person name="Rokhsar D.S."/>
        </authorList>
    </citation>
    <scope>NUCLEOTIDE SEQUENCE</scope>
</reference>
<keyword evidence="9" id="KW-0408">Iron</keyword>
<evidence type="ECO:0000256" key="11">
    <source>
        <dbReference type="ARBA" id="ARBA00023180"/>
    </source>
</evidence>
<dbReference type="EMBL" id="KB097495">
    <property type="protein sequence ID" value="ESN96442.1"/>
    <property type="molecule type" value="Genomic_DNA"/>
</dbReference>
<dbReference type="STRING" id="6412.T1FQU9"/>
<dbReference type="FunCoup" id="T1FQU9">
    <property type="interactions" value="85"/>
</dbReference>
<dbReference type="Pfam" id="PF02014">
    <property type="entry name" value="Reeler"/>
    <property type="match status" value="1"/>
</dbReference>
<sequence>MTYLPYNLIQISLFTCSREEGAWKLKIKSVIDEVFQGYVIQARDHMDRPVGTFDVINRTTLTCDNDTLSQKGKHNHTEREFTWTSNSADFRGYIIFNATVLRNATLFWKVVSHPVYIGTPEFSGLVSKVNNISNDVQNYQIRWFVDQVAVHFEIRAKVELNKYFAIALSKDSKMTDDSVVACTPNGVKMSWNFVEENDLQNVILKNPTYNLLPELSNVTYVDGEVVCSFALFKTEFHRYHITASSGNTNKDVDGSRSRLIKDESAADYDKVLFAGDGEYYILVASGSQRKGHLGNHEWATSHGPLTFSMEIISDVGLVEKYNVKIHGVLMVIAWTFAASVAVILPRYFKISSIRIKIFDKPFWFSFHFILFMSAILLTIISFVLIFVEVGRYSIVHGIGAAHPVLGIIVTVLIVFNASFFLRYFLFYYVGNDVAVLAFFRCDIRSKNRWLFDLFHYVIGQTSYFIALITILLSVFLSKLTLPSWWPWVVLGHMGWQALIEFFLYTIKFYKERVRTINRQNKENEEGEAKEPRVQVPAIKLATTTTALGPRHWSHHLHHRHLSRHLRSQLNGNNLHT</sequence>
<feature type="transmembrane region" description="Helical" evidence="12">
    <location>
        <begin position="453"/>
        <end position="472"/>
    </location>
</feature>
<dbReference type="KEGG" id="hro:HELRODRAFT_189242"/>
<dbReference type="PANTHER" id="PTHR23130:SF171">
    <property type="entry name" value="OS01G0895300 PROTEIN"/>
    <property type="match status" value="1"/>
</dbReference>
<comment type="similarity">
    <text evidence="3">Belongs to the FRRS1 family.</text>
</comment>
<dbReference type="Proteomes" id="UP000015101">
    <property type="component" value="Unassembled WGS sequence"/>
</dbReference>
<reference evidence="15" key="3">
    <citation type="submission" date="2015-06" db="UniProtKB">
        <authorList>
            <consortium name="EnsemblMetazoa"/>
        </authorList>
    </citation>
    <scope>IDENTIFICATION</scope>
</reference>
<dbReference type="SMART" id="SM00665">
    <property type="entry name" value="B561"/>
    <property type="match status" value="1"/>
</dbReference>
<name>T1FQU9_HELRO</name>
<evidence type="ECO:0000256" key="1">
    <source>
        <dbReference type="ARBA" id="ARBA00001970"/>
    </source>
</evidence>
<dbReference type="OrthoDB" id="2419613at2759"/>
<evidence type="ECO:0000256" key="3">
    <source>
        <dbReference type="ARBA" id="ARBA00009195"/>
    </source>
</evidence>
<dbReference type="SMART" id="SM00664">
    <property type="entry name" value="DoH"/>
    <property type="match status" value="1"/>
</dbReference>
<dbReference type="EnsemblMetazoa" id="HelroT189242">
    <property type="protein sequence ID" value="HelroP189242"/>
    <property type="gene ID" value="HelroG189242"/>
</dbReference>
<feature type="transmembrane region" description="Helical" evidence="12">
    <location>
        <begin position="368"/>
        <end position="387"/>
    </location>
</feature>
<dbReference type="InterPro" id="IPR006593">
    <property type="entry name" value="Cyt_b561/ferric_Rdtase_TM"/>
</dbReference>
<dbReference type="Pfam" id="PF03351">
    <property type="entry name" value="DOMON"/>
    <property type="match status" value="1"/>
</dbReference>
<dbReference type="eggNOG" id="KOG4293">
    <property type="taxonomic scope" value="Eukaryota"/>
</dbReference>
<feature type="transmembrane region" description="Helical" evidence="12">
    <location>
        <begin position="327"/>
        <end position="348"/>
    </location>
</feature>
<keyword evidence="6" id="KW-0732">Signal</keyword>
<accession>T1FQU9</accession>
<dbReference type="EMBL" id="AMQM01001392">
    <property type="status" value="NOT_ANNOTATED_CDS"/>
    <property type="molecule type" value="Genomic_DNA"/>
</dbReference>
<keyword evidence="10 12" id="KW-0472">Membrane</keyword>